<sequence>MTSTYCPWGLWCTVVVIQKDATLRSVVPNSSEIPDRQLLSITRLLPFTWDRANWTHAREEKCNNFLLTSLVDCSFFWLLFIAFEHAFVKLSSSL</sequence>
<evidence type="ECO:0000256" key="1">
    <source>
        <dbReference type="SAM" id="Phobius"/>
    </source>
</evidence>
<proteinExistence type="predicted"/>
<evidence type="ECO:0000313" key="2">
    <source>
        <dbReference type="EMBL" id="GBP70649.1"/>
    </source>
</evidence>
<protein>
    <submittedName>
        <fullName evidence="2">Uncharacterized protein</fullName>
    </submittedName>
</protein>
<dbReference type="Proteomes" id="UP000299102">
    <property type="component" value="Unassembled WGS sequence"/>
</dbReference>
<name>A0A4C1Y7V8_EUMVA</name>
<keyword evidence="3" id="KW-1185">Reference proteome</keyword>
<keyword evidence="1" id="KW-0472">Membrane</keyword>
<reference evidence="2 3" key="1">
    <citation type="journal article" date="2019" name="Commun. Biol.">
        <title>The bagworm genome reveals a unique fibroin gene that provides high tensile strength.</title>
        <authorList>
            <person name="Kono N."/>
            <person name="Nakamura H."/>
            <person name="Ohtoshi R."/>
            <person name="Tomita M."/>
            <person name="Numata K."/>
            <person name="Arakawa K."/>
        </authorList>
    </citation>
    <scope>NUCLEOTIDE SEQUENCE [LARGE SCALE GENOMIC DNA]</scope>
</reference>
<dbReference type="EMBL" id="BGZK01001082">
    <property type="protein sequence ID" value="GBP70649.1"/>
    <property type="molecule type" value="Genomic_DNA"/>
</dbReference>
<feature type="transmembrane region" description="Helical" evidence="1">
    <location>
        <begin position="65"/>
        <end position="88"/>
    </location>
</feature>
<evidence type="ECO:0000313" key="3">
    <source>
        <dbReference type="Proteomes" id="UP000299102"/>
    </source>
</evidence>
<gene>
    <name evidence="2" type="ORF">EVAR_88823_1</name>
</gene>
<keyword evidence="1" id="KW-0812">Transmembrane</keyword>
<dbReference type="AlphaFoldDB" id="A0A4C1Y7V8"/>
<comment type="caution">
    <text evidence="2">The sequence shown here is derived from an EMBL/GenBank/DDBJ whole genome shotgun (WGS) entry which is preliminary data.</text>
</comment>
<organism evidence="2 3">
    <name type="scientific">Eumeta variegata</name>
    <name type="common">Bagworm moth</name>
    <name type="synonym">Eumeta japonica</name>
    <dbReference type="NCBI Taxonomy" id="151549"/>
    <lineage>
        <taxon>Eukaryota</taxon>
        <taxon>Metazoa</taxon>
        <taxon>Ecdysozoa</taxon>
        <taxon>Arthropoda</taxon>
        <taxon>Hexapoda</taxon>
        <taxon>Insecta</taxon>
        <taxon>Pterygota</taxon>
        <taxon>Neoptera</taxon>
        <taxon>Endopterygota</taxon>
        <taxon>Lepidoptera</taxon>
        <taxon>Glossata</taxon>
        <taxon>Ditrysia</taxon>
        <taxon>Tineoidea</taxon>
        <taxon>Psychidae</taxon>
        <taxon>Oiketicinae</taxon>
        <taxon>Eumeta</taxon>
    </lineage>
</organism>
<keyword evidence="1" id="KW-1133">Transmembrane helix</keyword>
<accession>A0A4C1Y7V8</accession>